<evidence type="ECO:0000313" key="3">
    <source>
        <dbReference type="Proteomes" id="UP001233999"/>
    </source>
</evidence>
<dbReference type="InterPro" id="IPR012132">
    <property type="entry name" value="GMC_OxRdtase"/>
</dbReference>
<dbReference type="EMBL" id="JASPKZ010007251">
    <property type="protein sequence ID" value="KAJ9585728.1"/>
    <property type="molecule type" value="Genomic_DNA"/>
</dbReference>
<name>A0AAD7ZTU1_DIPPU</name>
<comment type="caution">
    <text evidence="2">The sequence shown here is derived from an EMBL/GenBank/DDBJ whole genome shotgun (WGS) entry which is preliminary data.</text>
</comment>
<dbReference type="GO" id="GO:0050660">
    <property type="term" value="F:flavin adenine dinucleotide binding"/>
    <property type="evidence" value="ECO:0007669"/>
    <property type="project" value="InterPro"/>
</dbReference>
<dbReference type="Gene3D" id="3.50.50.60">
    <property type="entry name" value="FAD/NAD(P)-binding domain"/>
    <property type="match status" value="1"/>
</dbReference>
<evidence type="ECO:0008006" key="4">
    <source>
        <dbReference type="Google" id="ProtNLM"/>
    </source>
</evidence>
<dbReference type="Proteomes" id="UP001233999">
    <property type="component" value="Unassembled WGS sequence"/>
</dbReference>
<reference evidence="2" key="1">
    <citation type="journal article" date="2023" name="IScience">
        <title>Live-bearing cockroach genome reveals convergent evolutionary mechanisms linked to viviparity in insects and beyond.</title>
        <authorList>
            <person name="Fouks B."/>
            <person name="Harrison M.C."/>
            <person name="Mikhailova A.A."/>
            <person name="Marchal E."/>
            <person name="English S."/>
            <person name="Carruthers M."/>
            <person name="Jennings E.C."/>
            <person name="Chiamaka E.L."/>
            <person name="Frigard R.A."/>
            <person name="Pippel M."/>
            <person name="Attardo G.M."/>
            <person name="Benoit J.B."/>
            <person name="Bornberg-Bauer E."/>
            <person name="Tobe S.S."/>
        </authorList>
    </citation>
    <scope>NUCLEOTIDE SEQUENCE</scope>
    <source>
        <strain evidence="2">Stay&amp;Tobe</strain>
    </source>
</reference>
<dbReference type="SUPFAM" id="SSF51905">
    <property type="entry name" value="FAD/NAD(P)-binding domain"/>
    <property type="match status" value="1"/>
</dbReference>
<evidence type="ECO:0000256" key="1">
    <source>
        <dbReference type="ARBA" id="ARBA00010790"/>
    </source>
</evidence>
<dbReference type="AlphaFoldDB" id="A0AAD7ZTU1"/>
<dbReference type="GO" id="GO:0016491">
    <property type="term" value="F:oxidoreductase activity"/>
    <property type="evidence" value="ECO:0007669"/>
    <property type="project" value="TreeGrafter"/>
</dbReference>
<proteinExistence type="inferred from homology"/>
<organism evidence="2 3">
    <name type="scientific">Diploptera punctata</name>
    <name type="common">Pacific beetle cockroach</name>
    <dbReference type="NCBI Taxonomy" id="6984"/>
    <lineage>
        <taxon>Eukaryota</taxon>
        <taxon>Metazoa</taxon>
        <taxon>Ecdysozoa</taxon>
        <taxon>Arthropoda</taxon>
        <taxon>Hexapoda</taxon>
        <taxon>Insecta</taxon>
        <taxon>Pterygota</taxon>
        <taxon>Neoptera</taxon>
        <taxon>Polyneoptera</taxon>
        <taxon>Dictyoptera</taxon>
        <taxon>Blattodea</taxon>
        <taxon>Blaberoidea</taxon>
        <taxon>Blaberidae</taxon>
        <taxon>Diplopterinae</taxon>
        <taxon>Diploptera</taxon>
    </lineage>
</organism>
<reference evidence="2" key="2">
    <citation type="submission" date="2023-05" db="EMBL/GenBank/DDBJ databases">
        <authorList>
            <person name="Fouks B."/>
        </authorList>
    </citation>
    <scope>NUCLEOTIDE SEQUENCE</scope>
    <source>
        <strain evidence="2">Stay&amp;Tobe</strain>
        <tissue evidence="2">Testes</tissue>
    </source>
</reference>
<comment type="similarity">
    <text evidence="1">Belongs to the GMC oxidoreductase family.</text>
</comment>
<dbReference type="InterPro" id="IPR036188">
    <property type="entry name" value="FAD/NAD-bd_sf"/>
</dbReference>
<gene>
    <name evidence="2" type="ORF">L9F63_002518</name>
</gene>
<sequence>MESSCPTTSHWSDPSSCGTTGISGASAVLIASLISTLTNSQRNLLDSSLYPPDVQDLRLEYDFIVIGSGSSGSAVAARLSEVPEWNVLLIEAGGDPPIDSEVPLLFANLQTPDYLGDTELNKKKECVRDLRIRIAIGHVEKC</sequence>
<accession>A0AAD7ZTU1</accession>
<dbReference type="PANTHER" id="PTHR11552:SF147">
    <property type="entry name" value="CHOLINE DEHYDROGENASE, MITOCHONDRIAL"/>
    <property type="match status" value="1"/>
</dbReference>
<keyword evidence="3" id="KW-1185">Reference proteome</keyword>
<protein>
    <recommendedName>
        <fullName evidence="4">Glucose dehydrogenase</fullName>
    </recommendedName>
</protein>
<evidence type="ECO:0000313" key="2">
    <source>
        <dbReference type="EMBL" id="KAJ9585728.1"/>
    </source>
</evidence>
<dbReference type="PANTHER" id="PTHR11552">
    <property type="entry name" value="GLUCOSE-METHANOL-CHOLINE GMC OXIDOREDUCTASE"/>
    <property type="match status" value="1"/>
</dbReference>